<reference evidence="7 8" key="1">
    <citation type="journal article" date="2015" name="Int. J. Syst. Evol. Microbiol.">
        <title>Roseomonas oryzae sp. nov., isolated from paddy rhizosphere soil.</title>
        <authorList>
            <person name="Ramaprasad E.V."/>
            <person name="Sasikala Ch."/>
            <person name="Ramana Ch.V."/>
        </authorList>
    </citation>
    <scope>NUCLEOTIDE SEQUENCE [LARGE SCALE GENOMIC DNA]</scope>
    <source>
        <strain evidence="7 8">KCTC 42542</strain>
    </source>
</reference>
<dbReference type="InterPro" id="IPR000914">
    <property type="entry name" value="SBP_5_dom"/>
</dbReference>
<keyword evidence="3" id="KW-0813">Transport</keyword>
<dbReference type="InterPro" id="IPR030678">
    <property type="entry name" value="Peptide/Ni-bd"/>
</dbReference>
<accession>A0A5B2TCJ9</accession>
<dbReference type="OrthoDB" id="9803988at2"/>
<dbReference type="CDD" id="cd08498">
    <property type="entry name" value="PBP2_NikA_DppA_OppA_like_2"/>
    <property type="match status" value="1"/>
</dbReference>
<dbReference type="GO" id="GO:0043190">
    <property type="term" value="C:ATP-binding cassette (ABC) transporter complex"/>
    <property type="evidence" value="ECO:0007669"/>
    <property type="project" value="InterPro"/>
</dbReference>
<sequence>MRGFLLAIASCFLPCAVAAQNTLTIAAQSAPTAMDPHFHRANSNNAILRQIFDPLVDFDNDGRIVPRLAESWRAVDDLTWEFRLREGVRFHDGTPLKAEDIAFSFARLPLVPNSPGSFASTVRTVKSVDILDDRTIRIVTSEPTPFLDAELTAVMILSRQLHENATTADFNNGRAMIGTGAYRHVSYEQGNRLEVEKNRGFWGDKAPWDRVQIRFVSSPGSRVAALLSGDVDLIDGVPTQDVARLDADPRIEIFSTESNGTAYLFPDTARDQAPFITDREGRPLARNPLRDVRVRRALSMSMNRQGIVDRLLAGQGRAAEQFASPVAIGRIPDQAPIPYDVARARALLAEAGYPDGFRMTLHGPNGWFPGDTEVLQAIAQGFTRIGVETRVEVLPTATFFSRATNRDFAMFMTTYASNLAAITLQQVLATRNPETRMGPFNRQHYSNPRMDEALLEAMQTMDETKRNALTAEAMRIAIDDVGVIPIFYPKAIWAGLKARVSYDPSPAWYTNALFAAPVDAGRAN</sequence>
<keyword evidence="8" id="KW-1185">Reference proteome</keyword>
<dbReference type="Gene3D" id="3.90.76.10">
    <property type="entry name" value="Dipeptide-binding Protein, Domain 1"/>
    <property type="match status" value="1"/>
</dbReference>
<name>A0A5B2TCJ9_9PROT</name>
<feature type="chain" id="PRO_5022891200" evidence="5">
    <location>
        <begin position="20"/>
        <end position="524"/>
    </location>
</feature>
<feature type="signal peptide" evidence="5">
    <location>
        <begin position="1"/>
        <end position="19"/>
    </location>
</feature>
<dbReference type="Proteomes" id="UP000322110">
    <property type="component" value="Unassembled WGS sequence"/>
</dbReference>
<protein>
    <submittedName>
        <fullName evidence="7">ABC transporter substrate-binding protein</fullName>
    </submittedName>
</protein>
<dbReference type="EMBL" id="VUKA01000010">
    <property type="protein sequence ID" value="KAA2212221.1"/>
    <property type="molecule type" value="Genomic_DNA"/>
</dbReference>
<evidence type="ECO:0000256" key="4">
    <source>
        <dbReference type="ARBA" id="ARBA00022729"/>
    </source>
</evidence>
<evidence type="ECO:0000256" key="1">
    <source>
        <dbReference type="ARBA" id="ARBA00004418"/>
    </source>
</evidence>
<dbReference type="AlphaFoldDB" id="A0A5B2TCJ9"/>
<evidence type="ECO:0000256" key="2">
    <source>
        <dbReference type="ARBA" id="ARBA00005695"/>
    </source>
</evidence>
<feature type="domain" description="Solute-binding protein family 5" evidence="6">
    <location>
        <begin position="64"/>
        <end position="416"/>
    </location>
</feature>
<dbReference type="Gene3D" id="3.10.105.10">
    <property type="entry name" value="Dipeptide-binding Protein, Domain 3"/>
    <property type="match status" value="1"/>
</dbReference>
<dbReference type="PANTHER" id="PTHR30290">
    <property type="entry name" value="PERIPLASMIC BINDING COMPONENT OF ABC TRANSPORTER"/>
    <property type="match status" value="1"/>
</dbReference>
<proteinExistence type="inferred from homology"/>
<evidence type="ECO:0000313" key="7">
    <source>
        <dbReference type="EMBL" id="KAA2212221.1"/>
    </source>
</evidence>
<dbReference type="RefSeq" id="WP_149813324.1">
    <property type="nucleotide sequence ID" value="NZ_VUKA01000010.1"/>
</dbReference>
<dbReference type="Gene3D" id="3.40.190.10">
    <property type="entry name" value="Periplasmic binding protein-like II"/>
    <property type="match status" value="1"/>
</dbReference>
<evidence type="ECO:0000313" key="8">
    <source>
        <dbReference type="Proteomes" id="UP000322110"/>
    </source>
</evidence>
<comment type="subcellular location">
    <subcellularLocation>
        <location evidence="1">Periplasm</location>
    </subcellularLocation>
</comment>
<organism evidence="7 8">
    <name type="scientific">Teichococcus oryzae</name>
    <dbReference type="NCBI Taxonomy" id="1608942"/>
    <lineage>
        <taxon>Bacteria</taxon>
        <taxon>Pseudomonadati</taxon>
        <taxon>Pseudomonadota</taxon>
        <taxon>Alphaproteobacteria</taxon>
        <taxon>Acetobacterales</taxon>
        <taxon>Roseomonadaceae</taxon>
        <taxon>Roseomonas</taxon>
    </lineage>
</organism>
<dbReference type="PANTHER" id="PTHR30290:SF9">
    <property type="entry name" value="OLIGOPEPTIDE-BINDING PROTEIN APPA"/>
    <property type="match status" value="1"/>
</dbReference>
<evidence type="ECO:0000256" key="5">
    <source>
        <dbReference type="SAM" id="SignalP"/>
    </source>
</evidence>
<dbReference type="GO" id="GO:1904680">
    <property type="term" value="F:peptide transmembrane transporter activity"/>
    <property type="evidence" value="ECO:0007669"/>
    <property type="project" value="TreeGrafter"/>
</dbReference>
<evidence type="ECO:0000259" key="6">
    <source>
        <dbReference type="Pfam" id="PF00496"/>
    </source>
</evidence>
<dbReference type="Pfam" id="PF00496">
    <property type="entry name" value="SBP_bac_5"/>
    <property type="match status" value="1"/>
</dbReference>
<gene>
    <name evidence="7" type="ORF">F0Q34_16415</name>
</gene>
<dbReference type="PIRSF" id="PIRSF002741">
    <property type="entry name" value="MppA"/>
    <property type="match status" value="1"/>
</dbReference>
<keyword evidence="4 5" id="KW-0732">Signal</keyword>
<comment type="similarity">
    <text evidence="2">Belongs to the bacterial solute-binding protein 5 family.</text>
</comment>
<evidence type="ECO:0000256" key="3">
    <source>
        <dbReference type="ARBA" id="ARBA00022448"/>
    </source>
</evidence>
<dbReference type="SUPFAM" id="SSF53850">
    <property type="entry name" value="Periplasmic binding protein-like II"/>
    <property type="match status" value="1"/>
</dbReference>
<dbReference type="GO" id="GO:0030288">
    <property type="term" value="C:outer membrane-bounded periplasmic space"/>
    <property type="evidence" value="ECO:0007669"/>
    <property type="project" value="UniProtKB-ARBA"/>
</dbReference>
<dbReference type="GO" id="GO:0015833">
    <property type="term" value="P:peptide transport"/>
    <property type="evidence" value="ECO:0007669"/>
    <property type="project" value="TreeGrafter"/>
</dbReference>
<dbReference type="InterPro" id="IPR039424">
    <property type="entry name" value="SBP_5"/>
</dbReference>
<comment type="caution">
    <text evidence="7">The sequence shown here is derived from an EMBL/GenBank/DDBJ whole genome shotgun (WGS) entry which is preliminary data.</text>
</comment>